<dbReference type="EMBL" id="LYMM01000084">
    <property type="protein sequence ID" value="PNU02269.1"/>
    <property type="molecule type" value="Genomic_DNA"/>
</dbReference>
<keyword evidence="1" id="KW-0812">Transmembrane</keyword>
<name>A0A2K2FU02_9SPHN</name>
<feature type="transmembrane region" description="Helical" evidence="1">
    <location>
        <begin position="78"/>
        <end position="97"/>
    </location>
</feature>
<dbReference type="InterPro" id="IPR004891">
    <property type="entry name" value="Mercury-R_MerC"/>
</dbReference>
<gene>
    <name evidence="2" type="ORF">A8V01_09705</name>
</gene>
<feature type="transmembrane region" description="Helical" evidence="1">
    <location>
        <begin position="52"/>
        <end position="72"/>
    </location>
</feature>
<dbReference type="GO" id="GO:0015097">
    <property type="term" value="F:mercury ion transmembrane transporter activity"/>
    <property type="evidence" value="ECO:0007669"/>
    <property type="project" value="InterPro"/>
</dbReference>
<keyword evidence="1" id="KW-1133">Transmembrane helix</keyword>
<keyword evidence="1" id="KW-0472">Membrane</keyword>
<proteinExistence type="predicted"/>
<feature type="transmembrane region" description="Helical" evidence="1">
    <location>
        <begin position="16"/>
        <end position="40"/>
    </location>
</feature>
<accession>A0A2K2FU02</accession>
<evidence type="ECO:0000313" key="3">
    <source>
        <dbReference type="Proteomes" id="UP000236327"/>
    </source>
</evidence>
<keyword evidence="3" id="KW-1185">Reference proteome</keyword>
<dbReference type="AlphaFoldDB" id="A0A2K2FU02"/>
<comment type="caution">
    <text evidence="2">The sequence shown here is derived from an EMBL/GenBank/DDBJ whole genome shotgun (WGS) entry which is preliminary data.</text>
</comment>
<protein>
    <recommendedName>
        <fullName evidence="4">MerC mercury resistance protein</fullName>
    </recommendedName>
</protein>
<organism evidence="2 3">
    <name type="scientific">Novosphingobium guangzhouense</name>
    <dbReference type="NCBI Taxonomy" id="1850347"/>
    <lineage>
        <taxon>Bacteria</taxon>
        <taxon>Pseudomonadati</taxon>
        <taxon>Pseudomonadota</taxon>
        <taxon>Alphaproteobacteria</taxon>
        <taxon>Sphingomonadales</taxon>
        <taxon>Sphingomonadaceae</taxon>
        <taxon>Novosphingobium</taxon>
    </lineage>
</organism>
<dbReference type="Pfam" id="PF03203">
    <property type="entry name" value="MerC"/>
    <property type="match status" value="1"/>
</dbReference>
<evidence type="ECO:0000313" key="2">
    <source>
        <dbReference type="EMBL" id="PNU02269.1"/>
    </source>
</evidence>
<dbReference type="GO" id="GO:0016020">
    <property type="term" value="C:membrane"/>
    <property type="evidence" value="ECO:0007669"/>
    <property type="project" value="InterPro"/>
</dbReference>
<evidence type="ECO:0008006" key="4">
    <source>
        <dbReference type="Google" id="ProtNLM"/>
    </source>
</evidence>
<dbReference type="Proteomes" id="UP000236327">
    <property type="component" value="Unassembled WGS sequence"/>
</dbReference>
<reference evidence="2 3" key="1">
    <citation type="submission" date="2016-05" db="EMBL/GenBank/DDBJ databases">
        <title>Complete genome sequence of Novosphingobium guangzhouense SA925(T).</title>
        <authorList>
            <person name="Sha S."/>
        </authorList>
    </citation>
    <scope>NUCLEOTIDE SEQUENCE [LARGE SCALE GENOMIC DNA]</scope>
    <source>
        <strain evidence="2 3">SA925</strain>
    </source>
</reference>
<sequence>MLKMDSRPAVGNWLDGAATCASAACLIHCLVLPLIIAALPSLAGSIDPGERFHALVLAFAIPTSALALVPGWRASGAAGPLSCGLVGLVLLAIGVAIEGSEVVETSMTVVGSLCLAGAHFANWRLRRAQCLGGDGCPC</sequence>
<evidence type="ECO:0000256" key="1">
    <source>
        <dbReference type="SAM" id="Phobius"/>
    </source>
</evidence>